<keyword evidence="1" id="KW-0472">Membrane</keyword>
<reference evidence="2 3" key="2">
    <citation type="submission" date="2019-08" db="EMBL/GenBank/DDBJ databases">
        <authorList>
            <person name="Henke P."/>
        </authorList>
    </citation>
    <scope>NUCLEOTIDE SEQUENCE [LARGE SCALE GENOMIC DNA]</scope>
    <source>
        <strain evidence="2">Phe10_nw2017</strain>
    </source>
</reference>
<evidence type="ECO:0008006" key="4">
    <source>
        <dbReference type="Google" id="ProtNLM"/>
    </source>
</evidence>
<feature type="transmembrane region" description="Helical" evidence="1">
    <location>
        <begin position="7"/>
        <end position="25"/>
    </location>
</feature>
<dbReference type="AlphaFoldDB" id="A0A5C6M5N7"/>
<sequence>MQIGLPLRLSTTGIVGLAALSATHWMRENISDPPPLLAFALGVMPNLAAAFAMPLVLASFFPHTSGVPVTVQSRRTYLGILLFTALGLLGWELVQTRSERFVFDAYDILATGFGSILAYLAFGWHVRRFQVSRREATRGEA</sequence>
<feature type="transmembrane region" description="Helical" evidence="1">
    <location>
        <begin position="106"/>
        <end position="124"/>
    </location>
</feature>
<evidence type="ECO:0000313" key="2">
    <source>
        <dbReference type="EMBL" id="TWW09429.1"/>
    </source>
</evidence>
<accession>A0A5C6M5N7</accession>
<proteinExistence type="predicted"/>
<feature type="transmembrane region" description="Helical" evidence="1">
    <location>
        <begin position="77"/>
        <end position="94"/>
    </location>
</feature>
<keyword evidence="1" id="KW-1133">Transmembrane helix</keyword>
<feature type="transmembrane region" description="Helical" evidence="1">
    <location>
        <begin position="37"/>
        <end position="57"/>
    </location>
</feature>
<evidence type="ECO:0000256" key="1">
    <source>
        <dbReference type="SAM" id="Phobius"/>
    </source>
</evidence>
<name>A0A5C6M5N7_9PLAN</name>
<dbReference type="Proteomes" id="UP000321083">
    <property type="component" value="Unassembled WGS sequence"/>
</dbReference>
<organism evidence="2 3">
    <name type="scientific">Planctomyces bekefii</name>
    <dbReference type="NCBI Taxonomy" id="1653850"/>
    <lineage>
        <taxon>Bacteria</taxon>
        <taxon>Pseudomonadati</taxon>
        <taxon>Planctomycetota</taxon>
        <taxon>Planctomycetia</taxon>
        <taxon>Planctomycetales</taxon>
        <taxon>Planctomycetaceae</taxon>
        <taxon>Planctomyces</taxon>
    </lineage>
</organism>
<protein>
    <recommendedName>
        <fullName evidence="4">VanZ-like domain-containing protein</fullName>
    </recommendedName>
</protein>
<gene>
    <name evidence="2" type="ORF">E3A20_14420</name>
</gene>
<keyword evidence="3" id="KW-1185">Reference proteome</keyword>
<keyword evidence="1" id="KW-0812">Transmembrane</keyword>
<evidence type="ECO:0000313" key="3">
    <source>
        <dbReference type="Proteomes" id="UP000321083"/>
    </source>
</evidence>
<reference evidence="2 3" key="1">
    <citation type="submission" date="2019-08" db="EMBL/GenBank/DDBJ databases">
        <title>100 year-old enigma solved: identification of Planctomyces bekefii, the type genus and species of the phylum Planctomycetes.</title>
        <authorList>
            <person name="Svetlana D.N."/>
            <person name="Overmann J."/>
        </authorList>
    </citation>
    <scope>NUCLEOTIDE SEQUENCE [LARGE SCALE GENOMIC DNA]</scope>
    <source>
        <strain evidence="2">Phe10_nw2017</strain>
    </source>
</reference>
<comment type="caution">
    <text evidence="2">The sequence shown here is derived from an EMBL/GenBank/DDBJ whole genome shotgun (WGS) entry which is preliminary data.</text>
</comment>
<dbReference type="EMBL" id="SRHE01000278">
    <property type="protein sequence ID" value="TWW09429.1"/>
    <property type="molecule type" value="Genomic_DNA"/>
</dbReference>